<dbReference type="Proteomes" id="UP000014074">
    <property type="component" value="Unassembled WGS sequence"/>
</dbReference>
<gene>
    <name evidence="2" type="ORF">UCRPA7_6650</name>
</gene>
<feature type="region of interest" description="Disordered" evidence="1">
    <location>
        <begin position="208"/>
        <end position="265"/>
    </location>
</feature>
<name>R8BF06_PHAM7</name>
<keyword evidence="3" id="KW-1185">Reference proteome</keyword>
<feature type="region of interest" description="Disordered" evidence="1">
    <location>
        <begin position="68"/>
        <end position="124"/>
    </location>
</feature>
<proteinExistence type="predicted"/>
<feature type="region of interest" description="Disordered" evidence="1">
    <location>
        <begin position="719"/>
        <end position="777"/>
    </location>
</feature>
<dbReference type="KEGG" id="tmn:UCRPA7_6650"/>
<feature type="compositionally biased region" description="Basic and acidic residues" evidence="1">
    <location>
        <begin position="547"/>
        <end position="563"/>
    </location>
</feature>
<dbReference type="HOGENOM" id="CLU_360232_0_0_1"/>
<accession>R8BF06</accession>
<reference evidence="3" key="1">
    <citation type="journal article" date="2013" name="Genome Announc.">
        <title>Draft genome sequence of the ascomycete Phaeoacremonium aleophilum strain UCR-PA7, a causal agent of the esca disease complex in grapevines.</title>
        <authorList>
            <person name="Blanco-Ulate B."/>
            <person name="Rolshausen P."/>
            <person name="Cantu D."/>
        </authorList>
    </citation>
    <scope>NUCLEOTIDE SEQUENCE [LARGE SCALE GENOMIC DNA]</scope>
    <source>
        <strain evidence="3">UCR-PA7</strain>
    </source>
</reference>
<feature type="compositionally biased region" description="Polar residues" evidence="1">
    <location>
        <begin position="73"/>
        <end position="99"/>
    </location>
</feature>
<evidence type="ECO:0000256" key="1">
    <source>
        <dbReference type="SAM" id="MobiDB-lite"/>
    </source>
</evidence>
<organism evidence="2 3">
    <name type="scientific">Phaeoacremonium minimum (strain UCR-PA7)</name>
    <name type="common">Esca disease fungus</name>
    <name type="synonym">Togninia minima</name>
    <dbReference type="NCBI Taxonomy" id="1286976"/>
    <lineage>
        <taxon>Eukaryota</taxon>
        <taxon>Fungi</taxon>
        <taxon>Dikarya</taxon>
        <taxon>Ascomycota</taxon>
        <taxon>Pezizomycotina</taxon>
        <taxon>Sordariomycetes</taxon>
        <taxon>Sordariomycetidae</taxon>
        <taxon>Togniniales</taxon>
        <taxon>Togniniaceae</taxon>
        <taxon>Phaeoacremonium</taxon>
    </lineage>
</organism>
<dbReference type="OrthoDB" id="5307331at2759"/>
<feature type="compositionally biased region" description="Basic and acidic residues" evidence="1">
    <location>
        <begin position="105"/>
        <end position="115"/>
    </location>
</feature>
<dbReference type="GeneID" id="19327329"/>
<protein>
    <submittedName>
        <fullName evidence="2">Uncharacterized protein</fullName>
    </submittedName>
</protein>
<evidence type="ECO:0000313" key="2">
    <source>
        <dbReference type="EMBL" id="EON97872.1"/>
    </source>
</evidence>
<dbReference type="RefSeq" id="XP_007917378.1">
    <property type="nucleotide sequence ID" value="XM_007919187.1"/>
</dbReference>
<feature type="compositionally biased region" description="Basic and acidic residues" evidence="1">
    <location>
        <begin position="226"/>
        <end position="237"/>
    </location>
</feature>
<evidence type="ECO:0000313" key="3">
    <source>
        <dbReference type="Proteomes" id="UP000014074"/>
    </source>
</evidence>
<sequence>MDFSTLDFDAFGEASWHSPTAEKTEFGWFDTGEIPIDPSLLTADQNQFSIGDARQVPSRANQEATANAFKTGFNGNETLTNTESPKLPVSESSQNSQAFSRKCLRGAERRAEQERSSQMPNLNLPFLPLPTPSPYPDPRFAFNVAHPNAPYFQGYPPPQHQLTAMPPMPSQYVLPPHPIHFGNPYPQQPYQFMARPPPTHRAGHHLVETKSLPIQGSPLSRKGKRKSESRSSHYDNKPKRRRGHPDVDGLYEPLPAAPERQGPIDEAGKDFIKYDRYGEILPYDRKFTRDELRRYLWWTNKHADEPGVRPPTLWIQAHPAMCNKRYPRQMQSFKCRMASCPVKKGTIFKGMWQVGIDEFPDQTGAELDPFHMAGHCHLWCIEREFDLFDLIQHADVRPDDRHFKKEARNPMSLLHNEGTSMRAYTRWYKNQQVKYEEHCRIFPNPVRRPRRTPRVEDCLWHWLTMYKLREERVAQAKCREQREAEAVQCADLHIYKGDLEVWARLVERRAKKKRFEEVGEFDDEDWEPTGGFSRPSEAPSGCLSQEPKSKTQELSEREGKRPETSPPVQDPPIAIEVQVPLGTTPQPFYMEVEGKVVLMVPHHTILPSKKGQAPHVVQAPAPAIQPVFFDPDLSALPGQNLMPLYQDQVYAGQAFQNDIAGVAPVPEMYPPLPEFDMGNIGEEDMNNYIDAADSSHQQLPTPQMALLNSPFDTQPTECIEVKSTPKLRRSPRHGQGLSKRGDEGRSSAQTSAVNKAKRERAESQGEVQEPRRKRTRV</sequence>
<feature type="region of interest" description="Disordered" evidence="1">
    <location>
        <begin position="521"/>
        <end position="573"/>
    </location>
</feature>
<dbReference type="AlphaFoldDB" id="R8BF06"/>
<dbReference type="EMBL" id="KB933248">
    <property type="protein sequence ID" value="EON97872.1"/>
    <property type="molecule type" value="Genomic_DNA"/>
</dbReference>
<dbReference type="eggNOG" id="ENOG502SPRZ">
    <property type="taxonomic scope" value="Eukaryota"/>
</dbReference>